<feature type="region of interest" description="Disordered" evidence="7">
    <location>
        <begin position="2689"/>
        <end position="2767"/>
    </location>
</feature>
<name>A0A1V4K2G8_PATFA</name>
<dbReference type="EMBL" id="LSYS01005191">
    <property type="protein sequence ID" value="OPJ78097.1"/>
    <property type="molecule type" value="Genomic_DNA"/>
</dbReference>
<dbReference type="GO" id="GO:0003341">
    <property type="term" value="P:cilium movement"/>
    <property type="evidence" value="ECO:0007669"/>
    <property type="project" value="TreeGrafter"/>
</dbReference>
<feature type="domain" description="CFAP65 tenth Ig-like" evidence="10">
    <location>
        <begin position="1775"/>
        <end position="1845"/>
    </location>
</feature>
<feature type="domain" description="Hydin adenylate kinase-like" evidence="8">
    <location>
        <begin position="2064"/>
        <end position="2264"/>
    </location>
</feature>
<feature type="compositionally biased region" description="Basic and acidic residues" evidence="7">
    <location>
        <begin position="1251"/>
        <end position="1266"/>
    </location>
</feature>
<feature type="compositionally biased region" description="Polar residues" evidence="7">
    <location>
        <begin position="2707"/>
        <end position="2718"/>
    </location>
</feature>
<dbReference type="NCBIfam" id="NF012200">
    <property type="entry name" value="choice_anch_D"/>
    <property type="match status" value="1"/>
</dbReference>
<feature type="compositionally biased region" description="Polar residues" evidence="7">
    <location>
        <begin position="1940"/>
        <end position="1961"/>
    </location>
</feature>
<feature type="domain" description="HYDIN/VesB/CFA65-like Ig-like" evidence="9">
    <location>
        <begin position="4573"/>
        <end position="4670"/>
    </location>
</feature>
<keyword evidence="6" id="KW-0175">Coiled coil</keyword>
<dbReference type="STRING" id="372326.A0A1V4K2G8"/>
<feature type="region of interest" description="Disordered" evidence="7">
    <location>
        <begin position="1938"/>
        <end position="1963"/>
    </location>
</feature>
<dbReference type="Gene3D" id="2.60.40.10">
    <property type="entry name" value="Immunoglobulins"/>
    <property type="match status" value="23"/>
</dbReference>
<dbReference type="PANTHER" id="PTHR23053:SF0">
    <property type="entry name" value="HYDROCEPHALUS-INDUCING PROTEIN HOMOLOG"/>
    <property type="match status" value="1"/>
</dbReference>
<evidence type="ECO:0000256" key="4">
    <source>
        <dbReference type="ARBA" id="ARBA00023069"/>
    </source>
</evidence>
<feature type="domain" description="HYDIN/VesB/CFA65-like Ig-like" evidence="9">
    <location>
        <begin position="193"/>
        <end position="286"/>
    </location>
</feature>
<feature type="domain" description="HYDIN/VesB/CFA65-like Ig-like" evidence="9">
    <location>
        <begin position="454"/>
        <end position="554"/>
    </location>
</feature>
<comment type="subcellular location">
    <subcellularLocation>
        <location evidence="1">Cell projection</location>
        <location evidence="1">Cilium</location>
    </subcellularLocation>
    <subcellularLocation>
        <location evidence="2">Cytoplasm</location>
    </subcellularLocation>
</comment>
<dbReference type="InterPro" id="IPR027417">
    <property type="entry name" value="P-loop_NTPase"/>
</dbReference>
<feature type="region of interest" description="Disordered" evidence="7">
    <location>
        <begin position="3262"/>
        <end position="3288"/>
    </location>
</feature>
<dbReference type="Pfam" id="PF17213">
    <property type="entry name" value="Hydin_ADK"/>
    <property type="match status" value="1"/>
</dbReference>
<evidence type="ECO:0000256" key="7">
    <source>
        <dbReference type="SAM" id="MobiDB-lite"/>
    </source>
</evidence>
<evidence type="ECO:0000256" key="3">
    <source>
        <dbReference type="ARBA" id="ARBA00022490"/>
    </source>
</evidence>
<keyword evidence="5" id="KW-0966">Cell projection</keyword>
<feature type="region of interest" description="Disordered" evidence="7">
    <location>
        <begin position="1209"/>
        <end position="1281"/>
    </location>
</feature>
<proteinExistence type="predicted"/>
<feature type="compositionally biased region" description="Basic and acidic residues" evidence="7">
    <location>
        <begin position="1538"/>
        <end position="1547"/>
    </location>
</feature>
<feature type="coiled-coil region" evidence="6">
    <location>
        <begin position="2298"/>
        <end position="2326"/>
    </location>
</feature>
<keyword evidence="4" id="KW-0969">Cilium</keyword>
<dbReference type="CDD" id="cd14686">
    <property type="entry name" value="bZIP"/>
    <property type="match status" value="1"/>
</dbReference>
<dbReference type="Proteomes" id="UP000190648">
    <property type="component" value="Unassembled WGS sequence"/>
</dbReference>
<feature type="compositionally biased region" description="Basic and acidic residues" evidence="7">
    <location>
        <begin position="2443"/>
        <end position="2469"/>
    </location>
</feature>
<protein>
    <submittedName>
        <fullName evidence="11">Hydrocephalus-inducing protein-like protein isoform B</fullName>
    </submittedName>
</protein>
<dbReference type="Pfam" id="PF22544">
    <property type="entry name" value="HYDIN_VesB_CFA65-like_Ig"/>
    <property type="match status" value="4"/>
</dbReference>
<dbReference type="InterPro" id="IPR053879">
    <property type="entry name" value="HYDIN_VesB_CFA65-like_Ig"/>
</dbReference>
<comment type="caution">
    <text evidence="11">The sequence shown here is derived from an EMBL/GenBank/DDBJ whole genome shotgun (WGS) entry which is preliminary data.</text>
</comment>
<feature type="compositionally biased region" description="Polar residues" evidence="7">
    <location>
        <begin position="606"/>
        <end position="617"/>
    </location>
</feature>
<organism evidence="11 12">
    <name type="scientific">Patagioenas fasciata monilis</name>
    <dbReference type="NCBI Taxonomy" id="372326"/>
    <lineage>
        <taxon>Eukaryota</taxon>
        <taxon>Metazoa</taxon>
        <taxon>Chordata</taxon>
        <taxon>Craniata</taxon>
        <taxon>Vertebrata</taxon>
        <taxon>Euteleostomi</taxon>
        <taxon>Archelosauria</taxon>
        <taxon>Archosauria</taxon>
        <taxon>Dinosauria</taxon>
        <taxon>Saurischia</taxon>
        <taxon>Theropoda</taxon>
        <taxon>Coelurosauria</taxon>
        <taxon>Aves</taxon>
        <taxon>Neognathae</taxon>
        <taxon>Neoaves</taxon>
        <taxon>Columbimorphae</taxon>
        <taxon>Columbiformes</taxon>
        <taxon>Columbidae</taxon>
        <taxon>Patagioenas</taxon>
    </lineage>
</organism>
<dbReference type="Pfam" id="PF24291">
    <property type="entry name" value="Ig_CFAP65"/>
    <property type="match status" value="1"/>
</dbReference>
<evidence type="ECO:0000313" key="11">
    <source>
        <dbReference type="EMBL" id="OPJ78097.1"/>
    </source>
</evidence>
<evidence type="ECO:0000256" key="2">
    <source>
        <dbReference type="ARBA" id="ARBA00004496"/>
    </source>
</evidence>
<feature type="domain" description="HYDIN/VesB/CFA65-like Ig-like" evidence="9">
    <location>
        <begin position="4354"/>
        <end position="4453"/>
    </location>
</feature>
<evidence type="ECO:0000259" key="10">
    <source>
        <dbReference type="Pfam" id="PF24291"/>
    </source>
</evidence>
<feature type="compositionally biased region" description="Basic residues" evidence="7">
    <location>
        <begin position="2735"/>
        <end position="2748"/>
    </location>
</feature>
<evidence type="ECO:0000256" key="1">
    <source>
        <dbReference type="ARBA" id="ARBA00004138"/>
    </source>
</evidence>
<feature type="compositionally biased region" description="Basic and acidic residues" evidence="7">
    <location>
        <begin position="2009"/>
        <end position="2020"/>
    </location>
</feature>
<dbReference type="GO" id="GO:0005930">
    <property type="term" value="C:axoneme"/>
    <property type="evidence" value="ECO:0007669"/>
    <property type="project" value="TreeGrafter"/>
</dbReference>
<evidence type="ECO:0000259" key="9">
    <source>
        <dbReference type="Pfam" id="PF22544"/>
    </source>
</evidence>
<evidence type="ECO:0000259" key="8">
    <source>
        <dbReference type="Pfam" id="PF17213"/>
    </source>
</evidence>
<feature type="region of interest" description="Disordered" evidence="7">
    <location>
        <begin position="1538"/>
        <end position="1567"/>
    </location>
</feature>
<dbReference type="GO" id="GO:1904158">
    <property type="term" value="P:axonemal central apparatus assembly"/>
    <property type="evidence" value="ECO:0007669"/>
    <property type="project" value="TreeGrafter"/>
</dbReference>
<dbReference type="OrthoDB" id="442692at2759"/>
<dbReference type="InterPro" id="IPR056305">
    <property type="entry name" value="Ig_CFAP65_10th"/>
</dbReference>
<feature type="region of interest" description="Disordered" evidence="7">
    <location>
        <begin position="1993"/>
        <end position="2029"/>
    </location>
</feature>
<evidence type="ECO:0000256" key="5">
    <source>
        <dbReference type="ARBA" id="ARBA00023273"/>
    </source>
</evidence>
<reference evidence="11 12" key="1">
    <citation type="submission" date="2016-02" db="EMBL/GenBank/DDBJ databases">
        <title>Band-tailed pigeon sequencing and assembly.</title>
        <authorList>
            <person name="Soares A.E."/>
            <person name="Novak B.J."/>
            <person name="Rice E.S."/>
            <person name="O'Connell B."/>
            <person name="Chang D."/>
            <person name="Weber S."/>
            <person name="Shapiro B."/>
        </authorList>
    </citation>
    <scope>NUCLEOTIDE SEQUENCE [LARGE SCALE GENOMIC DNA]</scope>
    <source>
        <strain evidence="11">BTP2013</strain>
        <tissue evidence="11">Blood</tissue>
    </source>
</reference>
<evidence type="ECO:0000313" key="12">
    <source>
        <dbReference type="Proteomes" id="UP000190648"/>
    </source>
</evidence>
<feature type="region of interest" description="Disordered" evidence="7">
    <location>
        <begin position="2545"/>
        <end position="2569"/>
    </location>
</feature>
<keyword evidence="12" id="KW-1185">Reference proteome</keyword>
<accession>A0A1V4K2G8</accession>
<feature type="compositionally biased region" description="Basic and acidic residues" evidence="7">
    <location>
        <begin position="2559"/>
        <end position="2569"/>
    </location>
</feature>
<feature type="compositionally biased region" description="Polar residues" evidence="7">
    <location>
        <begin position="2423"/>
        <end position="2442"/>
    </location>
</feature>
<dbReference type="InterPro" id="IPR033305">
    <property type="entry name" value="Hydin-like"/>
</dbReference>
<evidence type="ECO:0000256" key="6">
    <source>
        <dbReference type="SAM" id="Coils"/>
    </source>
</evidence>
<sequence>MAAGKLSESMGSSKTADGFQSKVVAPRNPKLVSEAEESVTLTPSAFLKEMSLTTEQRLASTREMRRPQVIQLLDMSETSHQKFSAVDLEQSLFQPFPSEVVFQRYVPCKVYEVPLILRNIDKVPRLVKIVLESSPYFRLISPNDMCCKVAPGMSSTFRILFTPEENKDYFHQLTCITEREKFIVPIRAIGARAILDFPDQLNFSVCPVKYSTQKTLLVRNIGNREACYSISTQSPFSVDPSIGTLGTGDTMQVTVEFHPLKTGDHSRSLIVHYDTGEDIHTSLYGAAVDVNIRLDRNSVTVEKTYLALSNHRSVVIHNRSEIIAHFQWKAFVNQEEEDQQKLRLCRSLQRQEEDKRDYFLKECMVDPTLQERLSLLSRTFQNQRAKVQGDSMLFSDDIFAIEPVEGDVWPNSSAEINVVFKPQEARVYQETVYCDISGRETRLPLRIRGEGIGPRLRFNFEQLDIGKVFVGSAHSYEAILFNKGAIDGIFSLVPPATALGSSFTFLPQEGTILPDGLQVIQISFSSTVLGQFTEEFKFRVNGSPEPVTLTIRGCVIGPTFHFDVPSLVFGDVSFGFPRTLSCCLTNTSLVPMTFNLRIPGDGSGDASVTSSAHMSNTAPPPRRRAAQRQLKPNEFIIKPCRGTIRSQGNVNIQVTLCSNTVKSYELALVVDVDGVGKEVSALLLTARCVVPPLQVLNPIMTFGRCFLKFPYQQMLTLVNDSDLPGCYKVLPQKHKEDAAVWYSSPAPCGVIQPHSSVEVPLVLEAQRIGEQDTVVRVAIFGSEESPLKIHLMSIGEGPVVYVQPSKINFGNIQVLQDASRILHLSNQTVIPASFSTEMAGKCSRWRVEPSEGVIPPETEVSVAVIANLDDTEKFKDEVNLFIENSRMYVIPVRAVGIGTTIVTDKPFAPALNLGPHFSLDPCCYHFKITNKGRRTHQLYWTTEGFAPFRQRDSLPAISNTKGKDSFQSSKPVCPVFRLRPLRMELMPGKTMEMMLEGSSSIPQVVKERLLCHAVVGNKAGKVQIMHVDVTCEFVAPVLQMSSREITFWVEKQPSDVLTLQYKPLSLKNISSLPLSLVLALEQPFLICDVDQQPLPADVQPVKLEIGEELHLSIRFNPAHEDDLNIRVVEKALTIQFLEHPHEEQVTIRGEVYFPNLRIETMTLDFGCILNDTEDVRYVEMTNCSPLLVQYCWSFLTESHMSQMRFSPPTPKFFTKPQPPEEEGVWSECLDSAESSCRDRDAEEPAEALGVAEDHAQEPAHADDSLEAKPQPSTAEEPEDVELEGAGEAEGAGEGEDGAGEAVVAAEPDGAGKVEGAGEAEGAAEAEHPVKIKELMQFVETEPLALGVEEVFDIQPLYGMLQPGESQQVMFTFFGHANIVTHVTALCRVEGGPTYEVALSGEASLINYLLDTTEINCGLQLFNKVTEAEVTLQNSGKVGFTYMVLNPSTAPADSPVPGMPLVLPSTGHIEPGKEQVLKVYYLPGVPGVFCKTFKVQVGHLEPDEISLKGEASFPRICLDLPRNIKGNEKYEKVLKKAKEKMEKERQSDEAVVPGEAATTEPPTDDSDTVLGTLLQMQVEEMLIKEHALEQQKTLADAPPEDAAFDQHARQRLLKAQLPEYVLDFGYVILGNIHTHIVKITNTGQFPVSFHANGQVLHDSGFRVELDRVKHLPYCETETFEVRFDPQSASLPREEVDVLMPIKVAGGPTFHLRLRANVTVPSLCLSRDRLQFSAIQCGQCQEETVQLHNRLQVPCKWFITMNEPVQKVDKHLPANIRLRLLQELNAKSRIFQVLPSAGALAPGERCHVQVRFSPKEEKFYRNELKVNICQSSQHIWLQVSGRGLEPQLEFSPTVLELGPLLPYSCGVEGTVLVRNPCEFPIEFYSLEFDEQYLVEEQILRMLKDYDCHNTLLLPLRAPGEKLPPELLEYYQDQNRLQDEQAKSNTGESTGQDNANSEDVQSLPDQGGKLPLGLVRTISSHSSVVPSTIFDESQSVKVDSKSEYVEEEEEDVEKRHGTGERRQSGVSSRVTAGELDDSPVSRAIARHLGIDISAEGRAARNRRGIVVIVHGAPLTGKTAAAVALSKYYGAACLSIDTVVTEAISDKSSSAGLRARELCIRAAIEQSRKETEESGQNTDVSLGLQLSVEAKQSPGVSRSSSVDKFSLKSISSRVQGSITGGKRRTSVHTSQSQRQHLMDRTGSQGLCSSHPVSSFPCVPTQQWLSVSSSTVGEPGLMSCVLPEDLLVTILSERLQLSDCYQGVVFDGLETLFACNTESSLLCLLKAVRNRPYIYLVNLFQDYASFKAREKAAKEQEEREQEEAARREKERFLEMDEDEYDALTEEQKTKFNNSIRQAQRERRKSLEALCRELGSREMERLARELEEKHQRELERLKEEEELKKKSKRGKKDLGKDKDHTLRRKSLSAIRQNVISPSTTNVSASNRSDVTEGVDKKGSVKERPDSVAGDKEDKKRNKVPPTDSCPVVVVEPADPEQGENTTLNESEKNLALRFKIYEASQKNVTHILSFWNRVQGILLFPLNYEEMRQQAEDQRQRLSSRRTRKDREKERQERLEKERLEKERLEKLKALEDSEVSQLEGEGAEGSSRGKDIGVPCLDIQVLGSEDVTRLILESGKLPTAEQILDDLGLGPSGPPIPPTAFYSVIRYPETRLATASGEALKHFIFVVPEVAAAEEEKTDTESLQDVPIVPTMKTSEQQVTPTRSRLRKEKVTGSQEAGKEKRKRSLGRKRRRQGSGSATSTSPARVHRSGVDAIPSPRRLVRLSRCRWIVPAGGEVELRVHFSSTVQGQFDQTLHFEILGTKRLYQLHCRGTCLYPTISKDPRLVFPHCRKSKADDDTIFKQYVMDTGVFHFGPLLCGKSRDWYKAPQFHNNYETLTILNVTPLEAEVRFSFERDLKADTFLLDPPSMTLKPKEKQELTIWAYPTSAGLLEDNLVCCIKENPEPVIFPLCCQGVKVELGVSPKQVHFNKLLLHRRESRTLVLQNRTPLPMAWRLSGLEYVGEDFSVSQDVGIVSPRTEFVVHLYLKATKAVNIKKMIRLEVSDAENVLGIVQIENIQILAEPYDVALSISISKGTDGGMDFGILRVLDDAKQMLTLKNKGKYEIGYSLKLETADTKIPDLASHFTVQPQKGLLTASDRPVQVQVLFHPKVEINIEDKPILHCQVIEPSIGEGGETIAVIPVKVSARATFSKYSICPASLISFGAIINGTKKTCTFRLENKGILDFKFHIYRAEQDAVVLLKRSANQMKPDRSHENNLSKTTSSAKQRKNSLSRDANPTMQARFTLGMFTVYPGFGSLPPGGQQIITVDCQAEPLGTCKEHLCIDISGRDPKDNPLGIPYTLFAESCLPAFVVDDIESIFEEHRICSNINLCQILQTVQDKGVFITDENKFIFTNILVGHKAKARFKIRNVNKVPCDVVLSIKPVPGKHNSRISDIFEVDPVRMQVPSHSHTFATVTFTPQTMQNYQCTFEASLDVQTSPATIKARSLTFDISGDGNLPRVTVLRPVLRNKRGNPLLLFKKLLLGDLEKLPLVLKNSGIIPVQLMLDLLDEGGVFFLKARPATDCIYQAVGSKEDSPRKERKPHTVSLVLHHGELAEFDVLFKPTLAQRVEAKIRLSVVGNPYEETNIQLVGEGYEDDFTLDNIHGLVADSKEENTEWNLEEDVAAARADHIQFGDCHIGTPYTATFTITNRSRVEAMRFEWLVDSPFHFSPQVGHLHAGCAKDITVTLKSDVAVTFKMHPVKCKVARIAFQHPPEQVTDWDDRLRTVKWVDAMKSPAATWPVKKKVIETDPEPAHTVLEESSREVELCLSAVVDYAEFKLDMHVFQFKETLLFQTRTFSFQLSNTGNVALEYTWMAAVEDESPVSQTGELLLPSPYGDFLSFTSGTTVKPHSICCPSRLGCTVEQVSSSLSSSLNAISATSPFSVEPRSGTIPARQEQLFQMKFSPVCVGDFESHMLCSIPNLKPNQKGPEVTLKGRSLMTNCHFELEDSDYITAKRRSSELEGPKLDLNTRVIEFAATGVCSRNSRTFMVMNPTSSGYSFQWTCQDPEAPPERVAFFCLTERGQIQPGKKAEMKFEFIPRHLDITESFWVFAIPEQSMSVPFLLVGNATDPLVTLDRSHLNFHLLLIGHKVQQTLYMINNEKEAYSFAFREGSLFSEGCNSSVKIEPLEGSIAPLSRLPITVFFTPTLEGEVVFNIKCNVKRKTQPLSLNIKATGYSMNVSVRCERSDGCVTELSAKEINIIDFNKVQLNENIKRIFSIYNNGKFSFTFSWELSGPTACKEVLTITPQMGAVQPEGKADTQLAFHPQKLGSLKDVELTLQISKGPTFTCKLLATVVVPTVHFSTTRLNFGACFIYHAGMLPAQQTLVITNKADKDVSLNCLFTSTAHLEMNFPGYILAPGQMVEVPITFYPREVTSYHELIPFEINDLYQQTVEVRGRGTEMKVDVVEPQGKVVKLGALSIGQTVKKIVTIANNSAVPLTFKLSLVSTSPELQKPEVLSLNPSHELSLKPKGDTCKVEVTFSPKCRIQPFTTEVMLECNGLVRSLFMVRGSCHGIHVSLDQEHLSFGAVVQQSFTSQRVVMQNTGDIGAKFKWDIKSFKPDFSICPTKGYIFPGMDVPFVVTFHPSTLSRTIQYEGLQCFIQGSEPLRLTLTGCCMETPVTRETLNFACEVREQHSQTILLSNPSNEAWTVQPVIEGEHWKGPEFFHLEAKQQKPYKITYSPLTMSFENKKHQGSIFFPLPDGTGLYYQLQGTAGGPKCSGTISRQVPCRTSYTELIPVSNWLTRPQRFLVTVHIIKPENLEHSSVLQGLEYIDVPGSAKKDYKLTFYSYKEGVFSAIVTFLNEVTQEYLFYMVTFKATTSGPISTIELTTAVRQRVSSTIKLDNPLPTSVRFTIDCKVPDISVPPHFTVPAQSEADLVLEYQPLKAGESTGRLLLQSIDLGCFYYNLHLKASVSNPEKPLYFSTMLGSSQTITTKIINYARQKTEYFLQTNCVDFQTEKTISVPPASPGGSEVSVEVTYEPYQLGEARATLQLSSPLGGDYSIPLFGLALPPKPQGPFSIKAGSTTSIPFKNVFLQPMAFQYTVEHPAFTVRAPESLRPKKNIFITVSFEGGVAPDGGPVSSKMVVSCPGGVGVCWVYYLQGLPSPK</sequence>
<gene>
    <name evidence="11" type="primary">HYDIN</name>
    <name evidence="11" type="ORF">AV530_015082</name>
</gene>
<dbReference type="InterPro" id="IPR033768">
    <property type="entry name" value="Hydin_ADK"/>
</dbReference>
<dbReference type="PANTHER" id="PTHR23053">
    <property type="entry name" value="DLEC1 DELETED IN LUNG AND ESOPHAGEAL CANCER 1"/>
    <property type="match status" value="1"/>
</dbReference>
<feature type="region of interest" description="Disordered" evidence="7">
    <location>
        <begin position="605"/>
        <end position="625"/>
    </location>
</feature>
<feature type="region of interest" description="Disordered" evidence="7">
    <location>
        <begin position="2394"/>
        <end position="2482"/>
    </location>
</feature>
<dbReference type="Gene3D" id="3.40.50.300">
    <property type="entry name" value="P-loop containing nucleotide triphosphate hydrolases"/>
    <property type="match status" value="1"/>
</dbReference>
<dbReference type="InterPro" id="IPR013783">
    <property type="entry name" value="Ig-like_fold"/>
</dbReference>
<keyword evidence="3" id="KW-0963">Cytoplasm</keyword>